<evidence type="ECO:0000313" key="2">
    <source>
        <dbReference type="Proteomes" id="UP000235672"/>
    </source>
</evidence>
<dbReference type="InterPro" id="IPR052523">
    <property type="entry name" value="Trichothecene_AcTrans"/>
</dbReference>
<protein>
    <recommendedName>
        <fullName evidence="3">N-acetyltransferase domain-containing protein</fullName>
    </recommendedName>
</protein>
<proteinExistence type="predicted"/>
<reference evidence="1 2" key="1">
    <citation type="submission" date="2016-05" db="EMBL/GenBank/DDBJ databases">
        <title>A degradative enzymes factory behind the ericoid mycorrhizal symbiosis.</title>
        <authorList>
            <consortium name="DOE Joint Genome Institute"/>
            <person name="Martino E."/>
            <person name="Morin E."/>
            <person name="Grelet G."/>
            <person name="Kuo A."/>
            <person name="Kohler A."/>
            <person name="Daghino S."/>
            <person name="Barry K."/>
            <person name="Choi C."/>
            <person name="Cichocki N."/>
            <person name="Clum A."/>
            <person name="Copeland A."/>
            <person name="Hainaut M."/>
            <person name="Haridas S."/>
            <person name="Labutti K."/>
            <person name="Lindquist E."/>
            <person name="Lipzen A."/>
            <person name="Khouja H.-R."/>
            <person name="Murat C."/>
            <person name="Ohm R."/>
            <person name="Olson A."/>
            <person name="Spatafora J."/>
            <person name="Veneault-Fourrey C."/>
            <person name="Henrissat B."/>
            <person name="Grigoriev I."/>
            <person name="Martin F."/>
            <person name="Perotto S."/>
        </authorList>
    </citation>
    <scope>NUCLEOTIDE SEQUENCE [LARGE SCALE GENOMIC DNA]</scope>
    <source>
        <strain evidence="1 2">UAMH 7357</strain>
    </source>
</reference>
<accession>A0A2J6Q9V3</accession>
<dbReference type="PANTHER" id="PTHR42791:SF2">
    <property type="entry name" value="N-ACETYLTRANSFERASE DOMAIN-CONTAINING PROTEIN"/>
    <property type="match status" value="1"/>
</dbReference>
<gene>
    <name evidence="1" type="ORF">NA56DRAFT_569542</name>
</gene>
<name>A0A2J6Q9V3_9HELO</name>
<dbReference type="EMBL" id="KZ613476">
    <property type="protein sequence ID" value="PMD23056.1"/>
    <property type="molecule type" value="Genomic_DNA"/>
</dbReference>
<keyword evidence="2" id="KW-1185">Reference proteome</keyword>
<dbReference type="OrthoDB" id="196847at2759"/>
<evidence type="ECO:0000313" key="1">
    <source>
        <dbReference type="EMBL" id="PMD23056.1"/>
    </source>
</evidence>
<dbReference type="Proteomes" id="UP000235672">
    <property type="component" value="Unassembled WGS sequence"/>
</dbReference>
<sequence>MVLQLCVATEADVDCIASIHLVAFDANPLLHAQFPTPSSLEALHATLSQDALTIIRNGEASGKVVLVVKDPEAGGRIISFAKWDLPQTTKGIFDSDITWPEGCRQEYLDEYLEKAESAKNRVVGDKQCYRETCISLCF</sequence>
<dbReference type="Gene3D" id="3.40.630.30">
    <property type="match status" value="1"/>
</dbReference>
<evidence type="ECO:0008006" key="3">
    <source>
        <dbReference type="Google" id="ProtNLM"/>
    </source>
</evidence>
<organism evidence="1 2">
    <name type="scientific">Hyaloscypha hepaticicola</name>
    <dbReference type="NCBI Taxonomy" id="2082293"/>
    <lineage>
        <taxon>Eukaryota</taxon>
        <taxon>Fungi</taxon>
        <taxon>Dikarya</taxon>
        <taxon>Ascomycota</taxon>
        <taxon>Pezizomycotina</taxon>
        <taxon>Leotiomycetes</taxon>
        <taxon>Helotiales</taxon>
        <taxon>Hyaloscyphaceae</taxon>
        <taxon>Hyaloscypha</taxon>
    </lineage>
</organism>
<dbReference type="AlphaFoldDB" id="A0A2J6Q9V3"/>
<dbReference type="PANTHER" id="PTHR42791">
    <property type="entry name" value="GNAT FAMILY ACETYLTRANSFERASE"/>
    <property type="match status" value="1"/>
</dbReference>